<keyword evidence="2" id="KW-1185">Reference proteome</keyword>
<evidence type="ECO:0000313" key="1">
    <source>
        <dbReference type="EMBL" id="KAJ0975650.1"/>
    </source>
</evidence>
<dbReference type="OrthoDB" id="992872at2759"/>
<proteinExistence type="predicted"/>
<dbReference type="AlphaFoldDB" id="A0A9D5CLZ9"/>
<dbReference type="EMBL" id="JAGGNH010000004">
    <property type="protein sequence ID" value="KAJ0975650.1"/>
    <property type="molecule type" value="Genomic_DNA"/>
</dbReference>
<name>A0A9D5CLZ9_9LILI</name>
<gene>
    <name evidence="1" type="ORF">J5N97_017615</name>
</gene>
<comment type="caution">
    <text evidence="1">The sequence shown here is derived from an EMBL/GenBank/DDBJ whole genome shotgun (WGS) entry which is preliminary data.</text>
</comment>
<evidence type="ECO:0000313" key="2">
    <source>
        <dbReference type="Proteomes" id="UP001085076"/>
    </source>
</evidence>
<sequence>MIILNPMVHKVYVEAHPTVKPFINKPLDNYKGLEIISSPPPFSTIIRPTCGRKRSRESDAPIIGQLVDMVEVVEDAIKNPTHWTEIRYKRVMELDGFVDGLLEDVFDYLQVNVKQARSFMAKKKASRKAWIENFNSPMMP</sequence>
<reference evidence="1" key="2">
    <citation type="journal article" date="2022" name="Hortic Res">
        <title>The genome of Dioscorea zingiberensis sheds light on the biosynthesis, origin and evolution of the medicinally important diosgenin saponins.</title>
        <authorList>
            <person name="Li Y."/>
            <person name="Tan C."/>
            <person name="Li Z."/>
            <person name="Guo J."/>
            <person name="Li S."/>
            <person name="Chen X."/>
            <person name="Wang C."/>
            <person name="Dai X."/>
            <person name="Yang H."/>
            <person name="Song W."/>
            <person name="Hou L."/>
            <person name="Xu J."/>
            <person name="Tong Z."/>
            <person name="Xu A."/>
            <person name="Yuan X."/>
            <person name="Wang W."/>
            <person name="Yang Q."/>
            <person name="Chen L."/>
            <person name="Sun Z."/>
            <person name="Wang K."/>
            <person name="Pan B."/>
            <person name="Chen J."/>
            <person name="Bao Y."/>
            <person name="Liu F."/>
            <person name="Qi X."/>
            <person name="Gang D.R."/>
            <person name="Wen J."/>
            <person name="Li J."/>
        </authorList>
    </citation>
    <scope>NUCLEOTIDE SEQUENCE</scope>
    <source>
        <strain evidence="1">Dzin_1.0</strain>
    </source>
</reference>
<organism evidence="1 2">
    <name type="scientific">Dioscorea zingiberensis</name>
    <dbReference type="NCBI Taxonomy" id="325984"/>
    <lineage>
        <taxon>Eukaryota</taxon>
        <taxon>Viridiplantae</taxon>
        <taxon>Streptophyta</taxon>
        <taxon>Embryophyta</taxon>
        <taxon>Tracheophyta</taxon>
        <taxon>Spermatophyta</taxon>
        <taxon>Magnoliopsida</taxon>
        <taxon>Liliopsida</taxon>
        <taxon>Dioscoreales</taxon>
        <taxon>Dioscoreaceae</taxon>
        <taxon>Dioscorea</taxon>
    </lineage>
</organism>
<reference evidence="1" key="1">
    <citation type="submission" date="2021-03" db="EMBL/GenBank/DDBJ databases">
        <authorList>
            <person name="Li Z."/>
            <person name="Yang C."/>
        </authorList>
    </citation>
    <scope>NUCLEOTIDE SEQUENCE</scope>
    <source>
        <strain evidence="1">Dzin_1.0</strain>
        <tissue evidence="1">Leaf</tissue>
    </source>
</reference>
<accession>A0A9D5CLZ9</accession>
<protein>
    <submittedName>
        <fullName evidence="1">Uncharacterized protein</fullName>
    </submittedName>
</protein>
<dbReference type="Proteomes" id="UP001085076">
    <property type="component" value="Miscellaneous, Linkage group lg04"/>
</dbReference>